<gene>
    <name evidence="2" type="ORF">NBR_LOCUS15765</name>
</gene>
<feature type="chain" id="PRO_5043125587" evidence="1">
    <location>
        <begin position="18"/>
        <end position="136"/>
    </location>
</feature>
<evidence type="ECO:0000313" key="4">
    <source>
        <dbReference type="WBParaSite" id="NBR_0001576401-mRNA-1"/>
    </source>
</evidence>
<proteinExistence type="predicted"/>
<accession>A0A0N4YG46</accession>
<reference evidence="2 3" key="2">
    <citation type="submission" date="2018-11" db="EMBL/GenBank/DDBJ databases">
        <authorList>
            <consortium name="Pathogen Informatics"/>
        </authorList>
    </citation>
    <scope>NUCLEOTIDE SEQUENCE [LARGE SCALE GENOMIC DNA]</scope>
</reference>
<name>A0A0N4YG46_NIPBR</name>
<feature type="signal peptide" evidence="1">
    <location>
        <begin position="1"/>
        <end position="17"/>
    </location>
</feature>
<dbReference type="Proteomes" id="UP000271162">
    <property type="component" value="Unassembled WGS sequence"/>
</dbReference>
<dbReference type="AlphaFoldDB" id="A0A0N4YG46"/>
<protein>
    <submittedName>
        <fullName evidence="4">RNAse_Pc domain-containing protein</fullName>
    </submittedName>
</protein>
<dbReference type="WBParaSite" id="NBR_0001576401-mRNA-1">
    <property type="protein sequence ID" value="NBR_0001576401-mRNA-1"/>
    <property type="gene ID" value="NBR_0001576401"/>
</dbReference>
<evidence type="ECO:0000313" key="2">
    <source>
        <dbReference type="EMBL" id="VDL79359.1"/>
    </source>
</evidence>
<dbReference type="EMBL" id="UYSL01021879">
    <property type="protein sequence ID" value="VDL79359.1"/>
    <property type="molecule type" value="Genomic_DNA"/>
</dbReference>
<keyword evidence="1" id="KW-0732">Signal</keyword>
<evidence type="ECO:0000313" key="3">
    <source>
        <dbReference type="Proteomes" id="UP000271162"/>
    </source>
</evidence>
<sequence length="136" mass="15459">MIALLILLFANLYVTEGTECPQLGESLKNQITYFAKKNEGWNVTVDCKLVEEAALLAHRILLGKSLTVSTTWCVYKGLSCMMLCLYVKPALQIEKTAKLHQPTTYGCAYLFDQRFLSKYWATVCLYKMKKGVNECK</sequence>
<evidence type="ECO:0000256" key="1">
    <source>
        <dbReference type="SAM" id="SignalP"/>
    </source>
</evidence>
<organism evidence="4">
    <name type="scientific">Nippostrongylus brasiliensis</name>
    <name type="common">Rat hookworm</name>
    <dbReference type="NCBI Taxonomy" id="27835"/>
    <lineage>
        <taxon>Eukaryota</taxon>
        <taxon>Metazoa</taxon>
        <taxon>Ecdysozoa</taxon>
        <taxon>Nematoda</taxon>
        <taxon>Chromadorea</taxon>
        <taxon>Rhabditida</taxon>
        <taxon>Rhabditina</taxon>
        <taxon>Rhabditomorpha</taxon>
        <taxon>Strongyloidea</taxon>
        <taxon>Heligmosomidae</taxon>
        <taxon>Nippostrongylus</taxon>
    </lineage>
</organism>
<reference evidence="4" key="1">
    <citation type="submission" date="2017-02" db="UniProtKB">
        <authorList>
            <consortium name="WormBaseParasite"/>
        </authorList>
    </citation>
    <scope>IDENTIFICATION</scope>
</reference>
<keyword evidence="3" id="KW-1185">Reference proteome</keyword>